<dbReference type="PANTHER" id="PTHR30069:SF29">
    <property type="entry name" value="HEMOGLOBIN AND HEMOGLOBIN-HAPTOGLOBIN-BINDING PROTEIN 1-RELATED"/>
    <property type="match status" value="1"/>
</dbReference>
<sequence length="718" mass="80011">MQPCLKLITVSLLVLPAVSMARTDGVQTLPRIEVSPGTFTEKERETATSNFVIDKEEIQNSSAQNLSELLIEQGFAVEATPTDHGENTLLIRGFHTEHLMTEANGKLLILIDGRRSGVANIRQIMLENVERIEVLRGPEMFKYSMGSPGGVINVITRRGGPEQFGGSVRMGYGSYNASRVGVDLHGLSNNFDYLLGYEHSAARSDYKDGNGNKVHNTKTDGTERFNFNLGYTFDNGHRIGVDGYQYTVDKAHIPSYVDEEGDIRDNSYTDRETQLLHLNYAGATADGRFSWLASAGQGKDTYETYSAESKYPKGQEVKTDRAQGSLTYTSSHFDLTGGVDYIKYDVKNSSSARGTFLSAGGRDPVWAGLGYPMHSTSDTALWGAYMVGTLKLMEGALNLSGGLRYERAKAKDLAVGDEYYDRVPYFTSRGITSRDQLPTRRTFHHVSPTLGASWLPADWVKLRANYTQGWRAPSGRQLFASSFYEDYGAPGDPRLKPELTDAYEAGFDMVRQDWKLSATYFYYKVKDNVYIYPGVRPDGAGVQGRVVMNIDKRIQEGIELQTSANVAPMLGYNNFELRPYVNITHMIRKKEVVAEGGPGLLGTWWPIARMPDSTASFGIRFHHPAWKFSSNLNFNYYGKQYGGRSNVGDGPLIGFGKFTVTNLSMKKRLWEAGNAGSVDLKLDVNNLFNKNYSYLGRIPEDAYAYPGRNVFATLIYQF</sequence>
<evidence type="ECO:0000256" key="5">
    <source>
        <dbReference type="ARBA" id="ARBA00022692"/>
    </source>
</evidence>
<dbReference type="Gene3D" id="2.170.130.10">
    <property type="entry name" value="TonB-dependent receptor, plug domain"/>
    <property type="match status" value="1"/>
</dbReference>
<dbReference type="GO" id="GO:0015344">
    <property type="term" value="F:siderophore uptake transmembrane transporter activity"/>
    <property type="evidence" value="ECO:0007669"/>
    <property type="project" value="TreeGrafter"/>
</dbReference>
<dbReference type="GO" id="GO:0044718">
    <property type="term" value="P:siderophore transmembrane transport"/>
    <property type="evidence" value="ECO:0007669"/>
    <property type="project" value="TreeGrafter"/>
</dbReference>
<evidence type="ECO:0000256" key="3">
    <source>
        <dbReference type="ARBA" id="ARBA00022448"/>
    </source>
</evidence>
<evidence type="ECO:0000256" key="6">
    <source>
        <dbReference type="ARBA" id="ARBA00022729"/>
    </source>
</evidence>
<reference evidence="16 17" key="1">
    <citation type="submission" date="2016-11" db="EMBL/GenBank/DDBJ databases">
        <authorList>
            <person name="Jaros S."/>
            <person name="Januszkiewicz K."/>
            <person name="Wedrychowicz H."/>
        </authorList>
    </citation>
    <scope>NUCLEOTIDE SEQUENCE [LARGE SCALE GENOMIC DNA]</scope>
    <source>
        <strain evidence="16 17">CGMCC 1.10190</strain>
    </source>
</reference>
<dbReference type="InterPro" id="IPR037066">
    <property type="entry name" value="Plug_dom_sf"/>
</dbReference>
<dbReference type="STRING" id="658167.SAMN04488135_102467"/>
<evidence type="ECO:0000259" key="14">
    <source>
        <dbReference type="Pfam" id="PF00593"/>
    </source>
</evidence>
<evidence type="ECO:0000256" key="8">
    <source>
        <dbReference type="ARBA" id="ARBA00023136"/>
    </source>
</evidence>
<feature type="signal peptide" evidence="13">
    <location>
        <begin position="1"/>
        <end position="21"/>
    </location>
</feature>
<gene>
    <name evidence="16" type="ORF">SAMN04488135_102467</name>
</gene>
<protein>
    <submittedName>
        <fullName evidence="16">TonB-dependent Receptor Plug Domain</fullName>
    </submittedName>
</protein>
<evidence type="ECO:0000256" key="12">
    <source>
        <dbReference type="RuleBase" id="RU003357"/>
    </source>
</evidence>
<dbReference type="OrthoDB" id="183532at2"/>
<feature type="domain" description="TonB-dependent receptor plug" evidence="15">
    <location>
        <begin position="43"/>
        <end position="151"/>
    </location>
</feature>
<dbReference type="PROSITE" id="PS52016">
    <property type="entry name" value="TONB_DEPENDENT_REC_3"/>
    <property type="match status" value="1"/>
</dbReference>
<accession>A0A1M5R425</accession>
<evidence type="ECO:0000313" key="16">
    <source>
        <dbReference type="EMBL" id="SHH21157.1"/>
    </source>
</evidence>
<dbReference type="InterPro" id="IPR036942">
    <property type="entry name" value="Beta-barrel_TonB_sf"/>
</dbReference>
<dbReference type="RefSeq" id="WP_073102073.1">
    <property type="nucleotide sequence ID" value="NZ_FQXE01000002.1"/>
</dbReference>
<dbReference type="InterPro" id="IPR039426">
    <property type="entry name" value="TonB-dep_rcpt-like"/>
</dbReference>
<dbReference type="CDD" id="cd01347">
    <property type="entry name" value="ligand_gated_channel"/>
    <property type="match status" value="1"/>
</dbReference>
<keyword evidence="4 11" id="KW-1134">Transmembrane beta strand</keyword>
<evidence type="ECO:0000256" key="1">
    <source>
        <dbReference type="ARBA" id="ARBA00004571"/>
    </source>
</evidence>
<dbReference type="GO" id="GO:0009279">
    <property type="term" value="C:cell outer membrane"/>
    <property type="evidence" value="ECO:0007669"/>
    <property type="project" value="UniProtKB-SubCell"/>
</dbReference>
<comment type="subcellular location">
    <subcellularLocation>
        <location evidence="1 11">Cell outer membrane</location>
        <topology evidence="1 11">Multi-pass membrane protein</topology>
    </subcellularLocation>
</comment>
<dbReference type="AlphaFoldDB" id="A0A1M5R425"/>
<keyword evidence="5 11" id="KW-0812">Transmembrane</keyword>
<dbReference type="InterPro" id="IPR012910">
    <property type="entry name" value="Plug_dom"/>
</dbReference>
<dbReference type="SUPFAM" id="SSF56935">
    <property type="entry name" value="Porins"/>
    <property type="match status" value="1"/>
</dbReference>
<evidence type="ECO:0000313" key="17">
    <source>
        <dbReference type="Proteomes" id="UP000184226"/>
    </source>
</evidence>
<dbReference type="EMBL" id="FQXE01000002">
    <property type="protein sequence ID" value="SHH21157.1"/>
    <property type="molecule type" value="Genomic_DNA"/>
</dbReference>
<organism evidence="16 17">
    <name type="scientific">Pollutimonas bauzanensis</name>
    <dbReference type="NCBI Taxonomy" id="658167"/>
    <lineage>
        <taxon>Bacteria</taxon>
        <taxon>Pseudomonadati</taxon>
        <taxon>Pseudomonadota</taxon>
        <taxon>Betaproteobacteria</taxon>
        <taxon>Burkholderiales</taxon>
        <taxon>Alcaligenaceae</taxon>
        <taxon>Pollutimonas</taxon>
    </lineage>
</organism>
<keyword evidence="17" id="KW-1185">Reference proteome</keyword>
<evidence type="ECO:0000259" key="15">
    <source>
        <dbReference type="Pfam" id="PF07715"/>
    </source>
</evidence>
<evidence type="ECO:0000256" key="7">
    <source>
        <dbReference type="ARBA" id="ARBA00023077"/>
    </source>
</evidence>
<dbReference type="Proteomes" id="UP000184226">
    <property type="component" value="Unassembled WGS sequence"/>
</dbReference>
<keyword evidence="6 13" id="KW-0732">Signal</keyword>
<keyword evidence="9 16" id="KW-0675">Receptor</keyword>
<dbReference type="InterPro" id="IPR000531">
    <property type="entry name" value="Beta-barrel_TonB"/>
</dbReference>
<evidence type="ECO:0000256" key="10">
    <source>
        <dbReference type="ARBA" id="ARBA00023237"/>
    </source>
</evidence>
<comment type="similarity">
    <text evidence="2 11 12">Belongs to the TonB-dependent receptor family.</text>
</comment>
<proteinExistence type="inferred from homology"/>
<keyword evidence="3 11" id="KW-0813">Transport</keyword>
<name>A0A1M5R425_9BURK</name>
<feature type="chain" id="PRO_5011957374" evidence="13">
    <location>
        <begin position="22"/>
        <end position="718"/>
    </location>
</feature>
<feature type="domain" description="TonB-dependent receptor-like beta-barrel" evidence="14">
    <location>
        <begin position="217"/>
        <end position="687"/>
    </location>
</feature>
<keyword evidence="10 11" id="KW-0998">Cell outer membrane</keyword>
<dbReference type="Pfam" id="PF00593">
    <property type="entry name" value="TonB_dep_Rec_b-barrel"/>
    <property type="match status" value="1"/>
</dbReference>
<keyword evidence="7 12" id="KW-0798">TonB box</keyword>
<evidence type="ECO:0000256" key="13">
    <source>
        <dbReference type="SAM" id="SignalP"/>
    </source>
</evidence>
<evidence type="ECO:0000256" key="9">
    <source>
        <dbReference type="ARBA" id="ARBA00023170"/>
    </source>
</evidence>
<dbReference type="Gene3D" id="2.40.170.20">
    <property type="entry name" value="TonB-dependent receptor, beta-barrel domain"/>
    <property type="match status" value="1"/>
</dbReference>
<evidence type="ECO:0000256" key="11">
    <source>
        <dbReference type="PROSITE-ProRule" id="PRU01360"/>
    </source>
</evidence>
<dbReference type="PANTHER" id="PTHR30069">
    <property type="entry name" value="TONB-DEPENDENT OUTER MEMBRANE RECEPTOR"/>
    <property type="match status" value="1"/>
</dbReference>
<evidence type="ECO:0000256" key="4">
    <source>
        <dbReference type="ARBA" id="ARBA00022452"/>
    </source>
</evidence>
<keyword evidence="8 11" id="KW-0472">Membrane</keyword>
<evidence type="ECO:0000256" key="2">
    <source>
        <dbReference type="ARBA" id="ARBA00009810"/>
    </source>
</evidence>
<dbReference type="Pfam" id="PF07715">
    <property type="entry name" value="Plug"/>
    <property type="match status" value="1"/>
</dbReference>